<dbReference type="GO" id="GO:0005787">
    <property type="term" value="C:signal peptidase complex"/>
    <property type="evidence" value="ECO:0007669"/>
    <property type="project" value="InterPro"/>
</dbReference>
<evidence type="ECO:0000313" key="11">
    <source>
        <dbReference type="Proteomes" id="UP001295684"/>
    </source>
</evidence>
<comment type="caution">
    <text evidence="10">The sequence shown here is derived from an EMBL/GenBank/DDBJ whole genome shotgun (WGS) entry which is preliminary data.</text>
</comment>
<name>A0AAD1Y6W9_EUPCR</name>
<keyword evidence="11" id="KW-1185">Reference proteome</keyword>
<reference evidence="10" key="1">
    <citation type="submission" date="2023-07" db="EMBL/GenBank/DDBJ databases">
        <authorList>
            <consortium name="AG Swart"/>
            <person name="Singh M."/>
            <person name="Singh A."/>
            <person name="Seah K."/>
            <person name="Emmerich C."/>
        </authorList>
    </citation>
    <scope>NUCLEOTIDE SEQUENCE</scope>
    <source>
        <strain evidence="10">DP1</strain>
    </source>
</reference>
<comment type="function">
    <text evidence="8">Component of the signal peptidase complex (SPC) which catalyzes the cleavage of N-terminal signal sequences from nascent proteins as they are translocated into the lumen of the endoplasmic reticulum. Dispensable for SPC enzymatic activity.</text>
</comment>
<dbReference type="Pfam" id="PF06645">
    <property type="entry name" value="SPC12"/>
    <property type="match status" value="1"/>
</dbReference>
<keyword evidence="5" id="KW-0256">Endoplasmic reticulum</keyword>
<evidence type="ECO:0000256" key="8">
    <source>
        <dbReference type="ARBA" id="ARBA00045204"/>
    </source>
</evidence>
<protein>
    <recommendedName>
        <fullName evidence="3">Signal peptidase complex subunit 1</fullName>
    </recommendedName>
</protein>
<sequence length="88" mass="9994">MEEFLQTQYRKIDEIDFEGQKKVDFLFRTILITATVIAAIIGYVLQDMTIATYIVLGAAGIAFLVTGFAWSPYKSHQLKFLDPISDDK</sequence>
<proteinExistence type="inferred from homology"/>
<evidence type="ECO:0000313" key="10">
    <source>
        <dbReference type="EMBL" id="CAI2385604.1"/>
    </source>
</evidence>
<evidence type="ECO:0000256" key="1">
    <source>
        <dbReference type="ARBA" id="ARBA00004477"/>
    </source>
</evidence>
<dbReference type="GO" id="GO:0006465">
    <property type="term" value="P:signal peptide processing"/>
    <property type="evidence" value="ECO:0007669"/>
    <property type="project" value="InterPro"/>
</dbReference>
<evidence type="ECO:0000256" key="3">
    <source>
        <dbReference type="ARBA" id="ARBA00017059"/>
    </source>
</evidence>
<keyword evidence="6 9" id="KW-1133">Transmembrane helix</keyword>
<dbReference type="EMBL" id="CAMPGE010028042">
    <property type="protein sequence ID" value="CAI2385604.1"/>
    <property type="molecule type" value="Genomic_DNA"/>
</dbReference>
<evidence type="ECO:0000256" key="4">
    <source>
        <dbReference type="ARBA" id="ARBA00022692"/>
    </source>
</evidence>
<comment type="similarity">
    <text evidence="2">Belongs to the SPCS1 family.</text>
</comment>
<evidence type="ECO:0000256" key="9">
    <source>
        <dbReference type="SAM" id="Phobius"/>
    </source>
</evidence>
<feature type="transmembrane region" description="Helical" evidence="9">
    <location>
        <begin position="25"/>
        <end position="44"/>
    </location>
</feature>
<dbReference type="PANTHER" id="PTHR13202">
    <property type="entry name" value="MICROSOMAL SIGNAL PEPTIDASE 12 KDA SUBUNIT"/>
    <property type="match status" value="1"/>
</dbReference>
<evidence type="ECO:0000256" key="5">
    <source>
        <dbReference type="ARBA" id="ARBA00022824"/>
    </source>
</evidence>
<dbReference type="Proteomes" id="UP001295684">
    <property type="component" value="Unassembled WGS sequence"/>
</dbReference>
<keyword evidence="7 9" id="KW-0472">Membrane</keyword>
<evidence type="ECO:0000256" key="6">
    <source>
        <dbReference type="ARBA" id="ARBA00022989"/>
    </source>
</evidence>
<comment type="subcellular location">
    <subcellularLocation>
        <location evidence="1">Endoplasmic reticulum membrane</location>
        <topology evidence="1">Multi-pass membrane protein</topology>
    </subcellularLocation>
</comment>
<dbReference type="GO" id="GO:0045047">
    <property type="term" value="P:protein targeting to ER"/>
    <property type="evidence" value="ECO:0007669"/>
    <property type="project" value="TreeGrafter"/>
</dbReference>
<evidence type="ECO:0000256" key="7">
    <source>
        <dbReference type="ARBA" id="ARBA00023136"/>
    </source>
</evidence>
<evidence type="ECO:0000256" key="2">
    <source>
        <dbReference type="ARBA" id="ARBA00005245"/>
    </source>
</evidence>
<dbReference type="PANTHER" id="PTHR13202:SF0">
    <property type="entry name" value="SIGNAL PEPTIDASE COMPLEX SUBUNIT 1"/>
    <property type="match status" value="1"/>
</dbReference>
<dbReference type="InterPro" id="IPR009542">
    <property type="entry name" value="Spc1/SPCS1"/>
</dbReference>
<feature type="transmembrane region" description="Helical" evidence="9">
    <location>
        <begin position="50"/>
        <end position="70"/>
    </location>
</feature>
<accession>A0AAD1Y6W9</accession>
<organism evidence="10 11">
    <name type="scientific">Euplotes crassus</name>
    <dbReference type="NCBI Taxonomy" id="5936"/>
    <lineage>
        <taxon>Eukaryota</taxon>
        <taxon>Sar</taxon>
        <taxon>Alveolata</taxon>
        <taxon>Ciliophora</taxon>
        <taxon>Intramacronucleata</taxon>
        <taxon>Spirotrichea</taxon>
        <taxon>Hypotrichia</taxon>
        <taxon>Euplotida</taxon>
        <taxon>Euplotidae</taxon>
        <taxon>Moneuplotes</taxon>
    </lineage>
</organism>
<gene>
    <name evidence="10" type="ORF">ECRASSUSDP1_LOCUS27182</name>
</gene>
<keyword evidence="4 9" id="KW-0812">Transmembrane</keyword>
<dbReference type="AlphaFoldDB" id="A0AAD1Y6W9"/>